<protein>
    <submittedName>
        <fullName evidence="1">Uncharacterized protein</fullName>
    </submittedName>
</protein>
<dbReference type="EMBL" id="GGEC01054378">
    <property type="protein sequence ID" value="MBX34862.1"/>
    <property type="molecule type" value="Transcribed_RNA"/>
</dbReference>
<sequence>MVLFHITIQGRLCLLHSQTHICIKIPKFDLDIYMICVCVHTCNFFFKMGIVAGTDRERECIPRLDHCLNFEAKTI</sequence>
<dbReference type="AlphaFoldDB" id="A0A2P2MXB8"/>
<proteinExistence type="predicted"/>
<evidence type="ECO:0000313" key="1">
    <source>
        <dbReference type="EMBL" id="MBX34862.1"/>
    </source>
</evidence>
<reference evidence="1" key="1">
    <citation type="submission" date="2018-02" db="EMBL/GenBank/DDBJ databases">
        <title>Rhizophora mucronata_Transcriptome.</title>
        <authorList>
            <person name="Meera S.P."/>
            <person name="Sreeshan A."/>
            <person name="Augustine A."/>
        </authorList>
    </citation>
    <scope>NUCLEOTIDE SEQUENCE</scope>
    <source>
        <tissue evidence="1">Leaf</tissue>
    </source>
</reference>
<name>A0A2P2MXB8_RHIMU</name>
<accession>A0A2P2MXB8</accession>
<organism evidence="1">
    <name type="scientific">Rhizophora mucronata</name>
    <name type="common">Asiatic mangrove</name>
    <dbReference type="NCBI Taxonomy" id="61149"/>
    <lineage>
        <taxon>Eukaryota</taxon>
        <taxon>Viridiplantae</taxon>
        <taxon>Streptophyta</taxon>
        <taxon>Embryophyta</taxon>
        <taxon>Tracheophyta</taxon>
        <taxon>Spermatophyta</taxon>
        <taxon>Magnoliopsida</taxon>
        <taxon>eudicotyledons</taxon>
        <taxon>Gunneridae</taxon>
        <taxon>Pentapetalae</taxon>
        <taxon>rosids</taxon>
        <taxon>fabids</taxon>
        <taxon>Malpighiales</taxon>
        <taxon>Rhizophoraceae</taxon>
        <taxon>Rhizophora</taxon>
    </lineage>
</organism>